<keyword evidence="1" id="KW-1133">Transmembrane helix</keyword>
<keyword evidence="1" id="KW-0812">Transmembrane</keyword>
<dbReference type="GO" id="GO:0008202">
    <property type="term" value="P:steroid metabolic process"/>
    <property type="evidence" value="ECO:0007669"/>
    <property type="project" value="TreeGrafter"/>
</dbReference>
<sequence length="254" mass="27727">MEKTCRRTRPEAAREVTRCPAQLWCAPPTHGNPRDLRSRAARSRAPCLSLLARYGKYHLVTVHFLVRCCKMLWTMDKGTRVAFWGGVSALLATFLDAFGLASCRLVFPVAWLLTAAAYLYRASLTVSPQGKSVVVTGCDSGFGHALALHLHKLGFRVFAGCLDANGEGAASLKRHGSNRLVVLQMDVTNQEQLVKAAQEVKKQLPGEEGLWGLVNNAGLCTLGPVEWLSLKNFKRDPEARQRASGERGQRGGAG</sequence>
<dbReference type="Pfam" id="PF00106">
    <property type="entry name" value="adh_short"/>
    <property type="match status" value="1"/>
</dbReference>
<organism evidence="2 3">
    <name type="scientific">Scylla paramamosain</name>
    <name type="common">Mud crab</name>
    <dbReference type="NCBI Taxonomy" id="85552"/>
    <lineage>
        <taxon>Eukaryota</taxon>
        <taxon>Metazoa</taxon>
        <taxon>Ecdysozoa</taxon>
        <taxon>Arthropoda</taxon>
        <taxon>Crustacea</taxon>
        <taxon>Multicrustacea</taxon>
        <taxon>Malacostraca</taxon>
        <taxon>Eumalacostraca</taxon>
        <taxon>Eucarida</taxon>
        <taxon>Decapoda</taxon>
        <taxon>Pleocyemata</taxon>
        <taxon>Brachyura</taxon>
        <taxon>Eubrachyura</taxon>
        <taxon>Portunoidea</taxon>
        <taxon>Portunidae</taxon>
        <taxon>Portuninae</taxon>
        <taxon>Scylla</taxon>
    </lineage>
</organism>
<keyword evidence="3" id="KW-1185">Reference proteome</keyword>
<name>A0AAW0U3U3_SCYPA</name>
<dbReference type="PANTHER" id="PTHR43313">
    <property type="entry name" value="SHORT-CHAIN DEHYDROGENASE/REDUCTASE FAMILY 9C"/>
    <property type="match status" value="1"/>
</dbReference>
<feature type="transmembrane region" description="Helical" evidence="1">
    <location>
        <begin position="81"/>
        <end position="99"/>
    </location>
</feature>
<reference evidence="2 3" key="1">
    <citation type="submission" date="2023-03" db="EMBL/GenBank/DDBJ databases">
        <title>High-quality genome of Scylla paramamosain provides insights in environmental adaptation.</title>
        <authorList>
            <person name="Zhang L."/>
        </authorList>
    </citation>
    <scope>NUCLEOTIDE SEQUENCE [LARGE SCALE GENOMIC DNA]</scope>
    <source>
        <strain evidence="2">LZ_2023a</strain>
        <tissue evidence="2">Muscle</tissue>
    </source>
</reference>
<evidence type="ECO:0000313" key="3">
    <source>
        <dbReference type="Proteomes" id="UP001487740"/>
    </source>
</evidence>
<dbReference type="EMBL" id="JARAKH010000021">
    <property type="protein sequence ID" value="KAK8393047.1"/>
    <property type="molecule type" value="Genomic_DNA"/>
</dbReference>
<dbReference type="Gene3D" id="3.40.50.720">
    <property type="entry name" value="NAD(P)-binding Rossmann-like Domain"/>
    <property type="match status" value="1"/>
</dbReference>
<evidence type="ECO:0000256" key="1">
    <source>
        <dbReference type="SAM" id="Phobius"/>
    </source>
</evidence>
<dbReference type="Proteomes" id="UP001487740">
    <property type="component" value="Unassembled WGS sequence"/>
</dbReference>
<proteinExistence type="predicted"/>
<dbReference type="GO" id="GO:0016491">
    <property type="term" value="F:oxidoreductase activity"/>
    <property type="evidence" value="ECO:0007669"/>
    <property type="project" value="TreeGrafter"/>
</dbReference>
<dbReference type="AlphaFoldDB" id="A0AAW0U3U3"/>
<dbReference type="PANTHER" id="PTHR43313:SF50">
    <property type="entry name" value="GH26015P"/>
    <property type="match status" value="1"/>
</dbReference>
<accession>A0AAW0U3U3</accession>
<keyword evidence="1" id="KW-0472">Membrane</keyword>
<dbReference type="InterPro" id="IPR036291">
    <property type="entry name" value="NAD(P)-bd_dom_sf"/>
</dbReference>
<evidence type="ECO:0008006" key="4">
    <source>
        <dbReference type="Google" id="ProtNLM"/>
    </source>
</evidence>
<protein>
    <recommendedName>
        <fullName evidence="4">Estradiol 17-beta-dehydrogenase 2</fullName>
    </recommendedName>
</protein>
<dbReference type="InterPro" id="IPR002347">
    <property type="entry name" value="SDR_fam"/>
</dbReference>
<comment type="caution">
    <text evidence="2">The sequence shown here is derived from an EMBL/GenBank/DDBJ whole genome shotgun (WGS) entry which is preliminary data.</text>
</comment>
<evidence type="ECO:0000313" key="2">
    <source>
        <dbReference type="EMBL" id="KAK8393047.1"/>
    </source>
</evidence>
<gene>
    <name evidence="2" type="ORF">O3P69_013235</name>
</gene>
<dbReference type="SUPFAM" id="SSF51735">
    <property type="entry name" value="NAD(P)-binding Rossmann-fold domains"/>
    <property type="match status" value="1"/>
</dbReference>